<comment type="caution">
    <text evidence="2">The sequence shown here is derived from an EMBL/GenBank/DDBJ whole genome shotgun (WGS) entry which is preliminary data.</text>
</comment>
<gene>
    <name evidence="2" type="ORF">OW729_02350</name>
</gene>
<dbReference type="InterPro" id="IPR000644">
    <property type="entry name" value="CBS_dom"/>
</dbReference>
<evidence type="ECO:0000313" key="2">
    <source>
        <dbReference type="EMBL" id="MCY6957442.1"/>
    </source>
</evidence>
<dbReference type="SUPFAM" id="SSF55073">
    <property type="entry name" value="Nucleotide cyclase"/>
    <property type="match status" value="1"/>
</dbReference>
<dbReference type="InterPro" id="IPR043128">
    <property type="entry name" value="Rev_trsase/Diguanyl_cyclase"/>
</dbReference>
<dbReference type="InterPro" id="IPR050469">
    <property type="entry name" value="Diguanylate_Cyclase"/>
</dbReference>
<dbReference type="Gene3D" id="3.30.70.270">
    <property type="match status" value="1"/>
</dbReference>
<dbReference type="Gene3D" id="3.10.580.10">
    <property type="entry name" value="CBS-domain"/>
    <property type="match status" value="1"/>
</dbReference>
<dbReference type="CDD" id="cd01949">
    <property type="entry name" value="GGDEF"/>
    <property type="match status" value="1"/>
</dbReference>
<reference evidence="2" key="1">
    <citation type="submission" date="2022-12" db="EMBL/GenBank/DDBJ databases">
        <title>Clostridium sp. nov., isolated from industrial wastewater.</title>
        <authorList>
            <person name="Jiayan W."/>
        </authorList>
    </citation>
    <scope>NUCLEOTIDE SEQUENCE</scope>
    <source>
        <strain evidence="2">ZC22-4</strain>
    </source>
</reference>
<dbReference type="PANTHER" id="PTHR45138">
    <property type="entry name" value="REGULATORY COMPONENTS OF SENSORY TRANSDUCTION SYSTEM"/>
    <property type="match status" value="1"/>
</dbReference>
<protein>
    <submittedName>
        <fullName evidence="2">GGDEF domain-containing protein</fullName>
    </submittedName>
</protein>
<name>A0ABT4D586_9CLOT</name>
<organism evidence="2 3">
    <name type="scientific">Clostridium brassicae</name>
    <dbReference type="NCBI Taxonomy" id="2999072"/>
    <lineage>
        <taxon>Bacteria</taxon>
        <taxon>Bacillati</taxon>
        <taxon>Bacillota</taxon>
        <taxon>Clostridia</taxon>
        <taxon>Eubacteriales</taxon>
        <taxon>Clostridiaceae</taxon>
        <taxon>Clostridium</taxon>
    </lineage>
</organism>
<accession>A0ABT4D586</accession>
<keyword evidence="3" id="KW-1185">Reference proteome</keyword>
<dbReference type="SMART" id="SM00267">
    <property type="entry name" value="GGDEF"/>
    <property type="match status" value="1"/>
</dbReference>
<evidence type="ECO:0000259" key="1">
    <source>
        <dbReference type="PROSITE" id="PS50887"/>
    </source>
</evidence>
<dbReference type="PROSITE" id="PS50887">
    <property type="entry name" value="GGDEF"/>
    <property type="match status" value="1"/>
</dbReference>
<evidence type="ECO:0000313" key="3">
    <source>
        <dbReference type="Proteomes" id="UP001144612"/>
    </source>
</evidence>
<dbReference type="Proteomes" id="UP001144612">
    <property type="component" value="Unassembled WGS sequence"/>
</dbReference>
<dbReference type="SUPFAM" id="SSF54631">
    <property type="entry name" value="CBS-domain pair"/>
    <property type="match status" value="1"/>
</dbReference>
<dbReference type="NCBIfam" id="TIGR00254">
    <property type="entry name" value="GGDEF"/>
    <property type="match status" value="1"/>
</dbReference>
<feature type="domain" description="GGDEF" evidence="1">
    <location>
        <begin position="145"/>
        <end position="278"/>
    </location>
</feature>
<dbReference type="EMBL" id="JAPQFJ010000002">
    <property type="protein sequence ID" value="MCY6957442.1"/>
    <property type="molecule type" value="Genomic_DNA"/>
</dbReference>
<dbReference type="Pfam" id="PF00571">
    <property type="entry name" value="CBS"/>
    <property type="match status" value="2"/>
</dbReference>
<dbReference type="PANTHER" id="PTHR45138:SF9">
    <property type="entry name" value="DIGUANYLATE CYCLASE DGCM-RELATED"/>
    <property type="match status" value="1"/>
</dbReference>
<dbReference type="InterPro" id="IPR000160">
    <property type="entry name" value="GGDEF_dom"/>
</dbReference>
<sequence length="283" mass="32327">MIQRIGEIANKSFMKVDILNGVRTAQKFFYEKDIECFPAYEDGKLVGLVTKKELVAAHPNRIIIDVMSRKYKCVDYNTYVWKVREIFDLNKDINVIFVEENNDIIGFVTNTTLRIELGKHIDLLTGLYKKEYMVYNAYNLIKSGQDMAIIFIDLNNFGYIDKKYGHINGDRILKDIAEILKENTPLEAYLCRYAGDEFAILTPYCISDSKELAEEIINSINKFEFPNNIPVSASIGITGCRFNNKKTANIQKLINQLVNVSSLASTKAKKNNCSIIIENMDIA</sequence>
<dbReference type="InterPro" id="IPR029787">
    <property type="entry name" value="Nucleotide_cyclase"/>
</dbReference>
<dbReference type="InterPro" id="IPR046342">
    <property type="entry name" value="CBS_dom_sf"/>
</dbReference>
<dbReference type="RefSeq" id="WP_268059814.1">
    <property type="nucleotide sequence ID" value="NZ_JAPQFJ010000002.1"/>
</dbReference>
<dbReference type="Pfam" id="PF00990">
    <property type="entry name" value="GGDEF"/>
    <property type="match status" value="1"/>
</dbReference>
<proteinExistence type="predicted"/>